<dbReference type="PRINTS" id="PR00081">
    <property type="entry name" value="GDHRDH"/>
</dbReference>
<keyword evidence="4" id="KW-1185">Reference proteome</keyword>
<dbReference type="PANTHER" id="PTHR44196">
    <property type="entry name" value="DEHYDROGENASE/REDUCTASE SDR FAMILY MEMBER 7B"/>
    <property type="match status" value="1"/>
</dbReference>
<protein>
    <submittedName>
        <fullName evidence="3">Short-chain dehydrogenase</fullName>
    </submittedName>
</protein>
<dbReference type="RefSeq" id="WP_073372837.1">
    <property type="nucleotide sequence ID" value="NZ_FQXS01000001.1"/>
</dbReference>
<dbReference type="Proteomes" id="UP000184139">
    <property type="component" value="Unassembled WGS sequence"/>
</dbReference>
<keyword evidence="2" id="KW-0560">Oxidoreductase</keyword>
<accession>A0A1M5RY73</accession>
<comment type="similarity">
    <text evidence="1">Belongs to the short-chain dehydrogenases/reductases (SDR) family.</text>
</comment>
<gene>
    <name evidence="3" type="ORF">SAMN02745124_00058</name>
</gene>
<evidence type="ECO:0000313" key="3">
    <source>
        <dbReference type="EMBL" id="SHH31150.1"/>
    </source>
</evidence>
<dbReference type="PROSITE" id="PS00061">
    <property type="entry name" value="ADH_SHORT"/>
    <property type="match status" value="1"/>
</dbReference>
<dbReference type="PANTHER" id="PTHR44196:SF1">
    <property type="entry name" value="DEHYDROGENASE_REDUCTASE SDR FAMILY MEMBER 7B"/>
    <property type="match status" value="1"/>
</dbReference>
<dbReference type="Pfam" id="PF00106">
    <property type="entry name" value="adh_short"/>
    <property type="match status" value="1"/>
</dbReference>
<dbReference type="EMBL" id="FQXS01000001">
    <property type="protein sequence ID" value="SHH31150.1"/>
    <property type="molecule type" value="Genomic_DNA"/>
</dbReference>
<organism evidence="3 4">
    <name type="scientific">Desulfofustis glycolicus DSM 9705</name>
    <dbReference type="NCBI Taxonomy" id="1121409"/>
    <lineage>
        <taxon>Bacteria</taxon>
        <taxon>Pseudomonadati</taxon>
        <taxon>Thermodesulfobacteriota</taxon>
        <taxon>Desulfobulbia</taxon>
        <taxon>Desulfobulbales</taxon>
        <taxon>Desulfocapsaceae</taxon>
        <taxon>Desulfofustis</taxon>
    </lineage>
</organism>
<dbReference type="STRING" id="1121409.SAMN02745124_00058"/>
<dbReference type="AlphaFoldDB" id="A0A1M5RY73"/>
<proteinExistence type="inferred from homology"/>
<dbReference type="OrthoDB" id="5419864at2"/>
<dbReference type="GO" id="GO:0016020">
    <property type="term" value="C:membrane"/>
    <property type="evidence" value="ECO:0007669"/>
    <property type="project" value="TreeGrafter"/>
</dbReference>
<dbReference type="InterPro" id="IPR020904">
    <property type="entry name" value="Sc_DH/Rdtase_CS"/>
</dbReference>
<dbReference type="GO" id="GO:0016491">
    <property type="term" value="F:oxidoreductase activity"/>
    <property type="evidence" value="ECO:0007669"/>
    <property type="project" value="UniProtKB-KW"/>
</dbReference>
<dbReference type="Gene3D" id="3.40.50.720">
    <property type="entry name" value="NAD(P)-binding Rossmann-like Domain"/>
    <property type="match status" value="1"/>
</dbReference>
<dbReference type="SUPFAM" id="SSF51735">
    <property type="entry name" value="NAD(P)-binding Rossmann-fold domains"/>
    <property type="match status" value="1"/>
</dbReference>
<reference evidence="3 4" key="1">
    <citation type="submission" date="2016-11" db="EMBL/GenBank/DDBJ databases">
        <authorList>
            <person name="Jaros S."/>
            <person name="Januszkiewicz K."/>
            <person name="Wedrychowicz H."/>
        </authorList>
    </citation>
    <scope>NUCLEOTIDE SEQUENCE [LARGE SCALE GENOMIC DNA]</scope>
    <source>
        <strain evidence="3 4">DSM 9705</strain>
    </source>
</reference>
<name>A0A1M5RY73_9BACT</name>
<sequence length="239" mass="25788">MNILITGATSGIGRQLAVDYLAAGHRVWAIGRNEQQLEELAGLGAETGAVDLLDREATLAWFGRLDRIDCAILSAGSCEYIDLPDFDSALLARVMRINVETMGHSIEGVLPALRRSEAPQLVGIGSAAAYLPLPRAEAYGASKAAVAYLIETLRITLAAEGIAVSLVCPGFVKTPLTDRNDFPMPFMVTTEQASAAIRAGIAKREAEIHFPKRFTLLMKAASLLPRGLWLRLAQRMKKS</sequence>
<dbReference type="InterPro" id="IPR036291">
    <property type="entry name" value="NAD(P)-bd_dom_sf"/>
</dbReference>
<evidence type="ECO:0000256" key="2">
    <source>
        <dbReference type="ARBA" id="ARBA00023002"/>
    </source>
</evidence>
<evidence type="ECO:0000313" key="4">
    <source>
        <dbReference type="Proteomes" id="UP000184139"/>
    </source>
</evidence>
<dbReference type="InterPro" id="IPR002347">
    <property type="entry name" value="SDR_fam"/>
</dbReference>
<evidence type="ECO:0000256" key="1">
    <source>
        <dbReference type="ARBA" id="ARBA00006484"/>
    </source>
</evidence>